<dbReference type="AlphaFoldDB" id="A0A2A6BUP9"/>
<evidence type="ECO:0000256" key="3">
    <source>
        <dbReference type="ARBA" id="ARBA00022833"/>
    </source>
</evidence>
<dbReference type="Proteomes" id="UP000005239">
    <property type="component" value="Unassembled WGS sequence"/>
</dbReference>
<evidence type="ECO:0000313" key="7">
    <source>
        <dbReference type="EnsemblMetazoa" id="PPA43344.1"/>
    </source>
</evidence>
<evidence type="ECO:0000256" key="6">
    <source>
        <dbReference type="ARBA" id="ARBA00023242"/>
    </source>
</evidence>
<dbReference type="SUPFAM" id="SSF57850">
    <property type="entry name" value="RING/U-box"/>
    <property type="match status" value="1"/>
</dbReference>
<keyword evidence="8" id="KW-1185">Reference proteome</keyword>
<gene>
    <name evidence="7" type="primary">WBGene00281713</name>
</gene>
<evidence type="ECO:0000256" key="2">
    <source>
        <dbReference type="ARBA" id="ARBA00022771"/>
    </source>
</evidence>
<dbReference type="PANTHER" id="PTHR24327">
    <property type="entry name" value="HOMEOBOX PROTEIN"/>
    <property type="match status" value="1"/>
</dbReference>
<dbReference type="OrthoDB" id="6105938at2759"/>
<dbReference type="SMART" id="SM00184">
    <property type="entry name" value="RING"/>
    <property type="match status" value="1"/>
</dbReference>
<dbReference type="PANTHER" id="PTHR24327:SF81">
    <property type="entry name" value="HOMEOTIC PROTEIN DISTAL-LESS-RELATED"/>
    <property type="match status" value="1"/>
</dbReference>
<dbReference type="InterPro" id="IPR001356">
    <property type="entry name" value="HD"/>
</dbReference>
<evidence type="ECO:0000256" key="1">
    <source>
        <dbReference type="ARBA" id="ARBA00004123"/>
    </source>
</evidence>
<keyword evidence="3" id="KW-0862">Zinc</keyword>
<reference evidence="8" key="1">
    <citation type="journal article" date="2008" name="Nat. Genet.">
        <title>The Pristionchus pacificus genome provides a unique perspective on nematode lifestyle and parasitism.</title>
        <authorList>
            <person name="Dieterich C."/>
            <person name="Clifton S.W."/>
            <person name="Schuster L.N."/>
            <person name="Chinwalla A."/>
            <person name="Delehaunty K."/>
            <person name="Dinkelacker I."/>
            <person name="Fulton L."/>
            <person name="Fulton R."/>
            <person name="Godfrey J."/>
            <person name="Minx P."/>
            <person name="Mitreva M."/>
            <person name="Roeseler W."/>
            <person name="Tian H."/>
            <person name="Witte H."/>
            <person name="Yang S.P."/>
            <person name="Wilson R.K."/>
            <person name="Sommer R.J."/>
        </authorList>
    </citation>
    <scope>NUCLEOTIDE SEQUENCE [LARGE SCALE GENOMIC DNA]</scope>
    <source>
        <strain evidence="8">PS312</strain>
    </source>
</reference>
<dbReference type="GO" id="GO:0008270">
    <property type="term" value="F:zinc ion binding"/>
    <property type="evidence" value="ECO:0007669"/>
    <property type="project" value="UniProtKB-KW"/>
</dbReference>
<dbReference type="EnsemblMetazoa" id="PPA43344.1">
    <property type="protein sequence ID" value="PPA43344.1"/>
    <property type="gene ID" value="WBGene00281713"/>
</dbReference>
<keyword evidence="4" id="KW-0238">DNA-binding</keyword>
<accession>A0A2A6BUP9</accession>
<keyword evidence="5" id="KW-0371">Homeobox</keyword>
<keyword evidence="6" id="KW-0539">Nucleus</keyword>
<sequence length="107" mass="12136">MYSTAQPNCLERRFGRDTYLALPERAALAAELGLTQTQKPMHHSYKVCNGQRWGCKICLNQENSFIRSAIVPFGHVFCAECIDTIVKDKNACPFCRGKIDAVFKTYE</sequence>
<proteinExistence type="predicted"/>
<dbReference type="GO" id="GO:0005634">
    <property type="term" value="C:nucleus"/>
    <property type="evidence" value="ECO:0007669"/>
    <property type="project" value="UniProtKB-SubCell"/>
</dbReference>
<accession>A0A8R1Z4H0</accession>
<dbReference type="GO" id="GO:0003677">
    <property type="term" value="F:DNA binding"/>
    <property type="evidence" value="ECO:0007669"/>
    <property type="project" value="UniProtKB-KW"/>
</dbReference>
<dbReference type="Pfam" id="PF13920">
    <property type="entry name" value="zf-C3HC4_3"/>
    <property type="match status" value="1"/>
</dbReference>
<dbReference type="InterPro" id="IPR050460">
    <property type="entry name" value="Distal-less_Homeobox_TF"/>
</dbReference>
<name>A0A2A6BUP9_PRIPA</name>
<keyword evidence="2" id="KW-0863">Zinc-finger</keyword>
<dbReference type="Gene3D" id="3.30.40.10">
    <property type="entry name" value="Zinc/RING finger domain, C3HC4 (zinc finger)"/>
    <property type="match status" value="1"/>
</dbReference>
<reference evidence="7" key="2">
    <citation type="submission" date="2022-06" db="UniProtKB">
        <authorList>
            <consortium name="EnsemblMetazoa"/>
        </authorList>
    </citation>
    <scope>IDENTIFICATION</scope>
    <source>
        <strain evidence="7">PS312</strain>
    </source>
</reference>
<keyword evidence="2" id="KW-0479">Metal-binding</keyword>
<evidence type="ECO:0000313" key="8">
    <source>
        <dbReference type="Proteomes" id="UP000005239"/>
    </source>
</evidence>
<dbReference type="SUPFAM" id="SSF46689">
    <property type="entry name" value="Homeodomain-like"/>
    <property type="match status" value="1"/>
</dbReference>
<dbReference type="InterPro" id="IPR009057">
    <property type="entry name" value="Homeodomain-like_sf"/>
</dbReference>
<evidence type="ECO:0000256" key="4">
    <source>
        <dbReference type="ARBA" id="ARBA00023125"/>
    </source>
</evidence>
<dbReference type="InterPro" id="IPR013083">
    <property type="entry name" value="Znf_RING/FYVE/PHD"/>
</dbReference>
<organism evidence="7 8">
    <name type="scientific">Pristionchus pacificus</name>
    <name type="common">Parasitic nematode worm</name>
    <dbReference type="NCBI Taxonomy" id="54126"/>
    <lineage>
        <taxon>Eukaryota</taxon>
        <taxon>Metazoa</taxon>
        <taxon>Ecdysozoa</taxon>
        <taxon>Nematoda</taxon>
        <taxon>Chromadorea</taxon>
        <taxon>Rhabditida</taxon>
        <taxon>Rhabditina</taxon>
        <taxon>Diplogasteromorpha</taxon>
        <taxon>Diplogasteroidea</taxon>
        <taxon>Neodiplogasteridae</taxon>
        <taxon>Pristionchus</taxon>
    </lineage>
</organism>
<dbReference type="CDD" id="cd00086">
    <property type="entry name" value="homeodomain"/>
    <property type="match status" value="1"/>
</dbReference>
<comment type="subcellular location">
    <subcellularLocation>
        <location evidence="1">Nucleus</location>
    </subcellularLocation>
</comment>
<dbReference type="InterPro" id="IPR001841">
    <property type="entry name" value="Znf_RING"/>
</dbReference>
<dbReference type="PROSITE" id="PS50089">
    <property type="entry name" value="ZF_RING_2"/>
    <property type="match status" value="1"/>
</dbReference>
<dbReference type="Gene3D" id="1.10.10.60">
    <property type="entry name" value="Homeodomain-like"/>
    <property type="match status" value="1"/>
</dbReference>
<protein>
    <submittedName>
        <fullName evidence="7">Zinc finger protein</fullName>
    </submittedName>
</protein>
<evidence type="ECO:0000256" key="5">
    <source>
        <dbReference type="ARBA" id="ARBA00023155"/>
    </source>
</evidence>